<dbReference type="InterPro" id="IPR016186">
    <property type="entry name" value="C-type_lectin-like/link_sf"/>
</dbReference>
<gene>
    <name evidence="3" type="ORF">MCOR_26753</name>
</gene>
<dbReference type="PANTHER" id="PTHR22803">
    <property type="entry name" value="MANNOSE, PHOSPHOLIPASE, LECTIN RECEPTOR RELATED"/>
    <property type="match status" value="1"/>
</dbReference>
<dbReference type="InterPro" id="IPR001304">
    <property type="entry name" value="C-type_lectin-like"/>
</dbReference>
<dbReference type="InterPro" id="IPR050111">
    <property type="entry name" value="C-type_lectin/snaclec_domain"/>
</dbReference>
<keyword evidence="4" id="KW-1185">Reference proteome</keyword>
<evidence type="ECO:0000313" key="4">
    <source>
        <dbReference type="Proteomes" id="UP000507470"/>
    </source>
</evidence>
<dbReference type="PROSITE" id="PS50041">
    <property type="entry name" value="C_TYPE_LECTIN_2"/>
    <property type="match status" value="1"/>
</dbReference>
<dbReference type="OrthoDB" id="6127071at2759"/>
<organism evidence="3 4">
    <name type="scientific">Mytilus coruscus</name>
    <name type="common">Sea mussel</name>
    <dbReference type="NCBI Taxonomy" id="42192"/>
    <lineage>
        <taxon>Eukaryota</taxon>
        <taxon>Metazoa</taxon>
        <taxon>Spiralia</taxon>
        <taxon>Lophotrochozoa</taxon>
        <taxon>Mollusca</taxon>
        <taxon>Bivalvia</taxon>
        <taxon>Autobranchia</taxon>
        <taxon>Pteriomorphia</taxon>
        <taxon>Mytilida</taxon>
        <taxon>Mytiloidea</taxon>
        <taxon>Mytilidae</taxon>
        <taxon>Mytilinae</taxon>
        <taxon>Mytilus</taxon>
    </lineage>
</organism>
<dbReference type="PROSITE" id="PS00615">
    <property type="entry name" value="C_TYPE_LECTIN_1"/>
    <property type="match status" value="1"/>
</dbReference>
<dbReference type="AlphaFoldDB" id="A0A6J8C5P9"/>
<name>A0A6J8C5P9_MYTCO</name>
<dbReference type="InterPro" id="IPR018378">
    <property type="entry name" value="C-type_lectin_CS"/>
</dbReference>
<proteinExistence type="predicted"/>
<dbReference type="CDD" id="cd00037">
    <property type="entry name" value="CLECT"/>
    <property type="match status" value="1"/>
</dbReference>
<dbReference type="InterPro" id="IPR016187">
    <property type="entry name" value="CTDL_fold"/>
</dbReference>
<reference evidence="3 4" key="1">
    <citation type="submission" date="2020-06" db="EMBL/GenBank/DDBJ databases">
        <authorList>
            <person name="Li R."/>
            <person name="Bekaert M."/>
        </authorList>
    </citation>
    <scope>NUCLEOTIDE SEQUENCE [LARGE SCALE GENOMIC DNA]</scope>
    <source>
        <strain evidence="4">wild</strain>
    </source>
</reference>
<evidence type="ECO:0000256" key="1">
    <source>
        <dbReference type="ARBA" id="ARBA00023157"/>
    </source>
</evidence>
<evidence type="ECO:0000313" key="3">
    <source>
        <dbReference type="EMBL" id="CAC5391768.1"/>
    </source>
</evidence>
<feature type="domain" description="C-type lectin" evidence="2">
    <location>
        <begin position="108"/>
        <end position="174"/>
    </location>
</feature>
<accession>A0A6J8C5P9</accession>
<dbReference type="Gene3D" id="3.10.100.10">
    <property type="entry name" value="Mannose-Binding Protein A, subunit A"/>
    <property type="match status" value="1"/>
</dbReference>
<sequence>MKSWEITLRVVRSTVIILLLNTLCLAKLNTKKQGFINTKDRKIIPSSSTLKTEIALSSIACSTLCCMMGSCCYVSYDKKTRQCILEESCCPQSELSGDAIMMKKSTAFWLGGTDIEKEGDWIWSTSQTDIIFNDWSVGQPSNSKGEEHCLQMKLRYNLKWNDDPCTEGKRFICEKKEKEQAVLFTGCQKQDIKQLGNDARNCAVLDSACSSTDCERQKLLKFRGRTRLKSVGEYDLPICIVGEEVKLKTDFFYSDIPLFLSRSAMKKAGVKINLENDTAIIMGKKVSLNLTSSGHYCIPIDKTETLKVEK</sequence>
<dbReference type="EMBL" id="CACVKT020004827">
    <property type="protein sequence ID" value="CAC5391768.1"/>
    <property type="molecule type" value="Genomic_DNA"/>
</dbReference>
<keyword evidence="1" id="KW-1015">Disulfide bond</keyword>
<dbReference type="Proteomes" id="UP000507470">
    <property type="component" value="Unassembled WGS sequence"/>
</dbReference>
<evidence type="ECO:0000259" key="2">
    <source>
        <dbReference type="PROSITE" id="PS50041"/>
    </source>
</evidence>
<dbReference type="Pfam" id="PF00059">
    <property type="entry name" value="Lectin_C"/>
    <property type="match status" value="1"/>
</dbReference>
<dbReference type="SUPFAM" id="SSF56436">
    <property type="entry name" value="C-type lectin-like"/>
    <property type="match status" value="1"/>
</dbReference>
<protein>
    <recommendedName>
        <fullName evidence="2">C-type lectin domain-containing protein</fullName>
    </recommendedName>
</protein>